<sequence length="78" mass="9163">MAYTTQQHPTAPDFFAGLLTTLRKTRESLVHIFFSFGEHSYRLQELQELVQMSDEQLAARNLRREDIVHHIFSHQHVG</sequence>
<evidence type="ECO:0000313" key="1">
    <source>
        <dbReference type="EMBL" id="HAR50347.1"/>
    </source>
</evidence>
<accession>A0A348W735</accession>
<name>A0A348W735_9RHOB</name>
<dbReference type="Proteomes" id="UP000264719">
    <property type="component" value="Unassembled WGS sequence"/>
</dbReference>
<organism evidence="1 2">
    <name type="scientific">Roseovarius nubinhibens</name>
    <dbReference type="NCBI Taxonomy" id="314263"/>
    <lineage>
        <taxon>Bacteria</taxon>
        <taxon>Pseudomonadati</taxon>
        <taxon>Pseudomonadota</taxon>
        <taxon>Alphaproteobacteria</taxon>
        <taxon>Rhodobacterales</taxon>
        <taxon>Roseobacteraceae</taxon>
        <taxon>Roseovarius</taxon>
    </lineage>
</organism>
<proteinExistence type="predicted"/>
<evidence type="ECO:0000313" key="2">
    <source>
        <dbReference type="Proteomes" id="UP000264719"/>
    </source>
</evidence>
<dbReference type="RefSeq" id="WP_009814931.1">
    <property type="nucleotide sequence ID" value="NZ_CAXAXR010000003.1"/>
</dbReference>
<dbReference type="AlphaFoldDB" id="A0A348W735"/>
<protein>
    <recommendedName>
        <fullName evidence="3">DUF1127 domain-containing protein</fullName>
    </recommendedName>
</protein>
<reference evidence="1 2" key="1">
    <citation type="journal article" date="2018" name="Nat. Biotechnol.">
        <title>A standardized bacterial taxonomy based on genome phylogeny substantially revises the tree of life.</title>
        <authorList>
            <person name="Parks D.H."/>
            <person name="Chuvochina M."/>
            <person name="Waite D.W."/>
            <person name="Rinke C."/>
            <person name="Skarshewski A."/>
            <person name="Chaumeil P.A."/>
            <person name="Hugenholtz P."/>
        </authorList>
    </citation>
    <scope>NUCLEOTIDE SEQUENCE [LARGE SCALE GENOMIC DNA]</scope>
    <source>
        <strain evidence="1">UBA9169</strain>
    </source>
</reference>
<evidence type="ECO:0008006" key="3">
    <source>
        <dbReference type="Google" id="ProtNLM"/>
    </source>
</evidence>
<dbReference type="EMBL" id="DMVW01000010">
    <property type="protein sequence ID" value="HAR50347.1"/>
    <property type="molecule type" value="Genomic_DNA"/>
</dbReference>
<gene>
    <name evidence="1" type="ORF">DCS45_00540</name>
</gene>
<comment type="caution">
    <text evidence="1">The sequence shown here is derived from an EMBL/GenBank/DDBJ whole genome shotgun (WGS) entry which is preliminary data.</text>
</comment>